<sequence length="17" mass="2253">MYGFWVVNLPWTFRWHI</sequence>
<reference evidence="1" key="2">
    <citation type="journal article" date="2015" name="Data Brief">
        <title>Shoot transcriptome of the giant reed, Arundo donax.</title>
        <authorList>
            <person name="Barrero R.A."/>
            <person name="Guerrero F.D."/>
            <person name="Moolhuijzen P."/>
            <person name="Goolsby J.A."/>
            <person name="Tidwell J."/>
            <person name="Bellgard S.E."/>
            <person name="Bellgard M.I."/>
        </authorList>
    </citation>
    <scope>NUCLEOTIDE SEQUENCE</scope>
    <source>
        <tissue evidence="1">Shoot tissue taken approximately 20 cm above the soil surface</tissue>
    </source>
</reference>
<accession>A0A0A8ZXQ2</accession>
<proteinExistence type="predicted"/>
<evidence type="ECO:0000313" key="1">
    <source>
        <dbReference type="EMBL" id="JAD44134.1"/>
    </source>
</evidence>
<dbReference type="AlphaFoldDB" id="A0A0A8ZXQ2"/>
<name>A0A0A8ZXQ2_ARUDO</name>
<dbReference type="EMBL" id="GBRH01253761">
    <property type="protein sequence ID" value="JAD44134.1"/>
    <property type="molecule type" value="Transcribed_RNA"/>
</dbReference>
<protein>
    <submittedName>
        <fullName evidence="1">Uncharacterized protein</fullName>
    </submittedName>
</protein>
<reference evidence="1" key="1">
    <citation type="submission" date="2014-09" db="EMBL/GenBank/DDBJ databases">
        <authorList>
            <person name="Magalhaes I.L.F."/>
            <person name="Oliveira U."/>
            <person name="Santos F.R."/>
            <person name="Vidigal T.H.D.A."/>
            <person name="Brescovit A.D."/>
            <person name="Santos A.J."/>
        </authorList>
    </citation>
    <scope>NUCLEOTIDE SEQUENCE</scope>
    <source>
        <tissue evidence="1">Shoot tissue taken approximately 20 cm above the soil surface</tissue>
    </source>
</reference>
<organism evidence="1">
    <name type="scientific">Arundo donax</name>
    <name type="common">Giant reed</name>
    <name type="synonym">Donax arundinaceus</name>
    <dbReference type="NCBI Taxonomy" id="35708"/>
    <lineage>
        <taxon>Eukaryota</taxon>
        <taxon>Viridiplantae</taxon>
        <taxon>Streptophyta</taxon>
        <taxon>Embryophyta</taxon>
        <taxon>Tracheophyta</taxon>
        <taxon>Spermatophyta</taxon>
        <taxon>Magnoliopsida</taxon>
        <taxon>Liliopsida</taxon>
        <taxon>Poales</taxon>
        <taxon>Poaceae</taxon>
        <taxon>PACMAD clade</taxon>
        <taxon>Arundinoideae</taxon>
        <taxon>Arundineae</taxon>
        <taxon>Arundo</taxon>
    </lineage>
</organism>